<dbReference type="AlphaFoldDB" id="A0A6B0UCR4"/>
<dbReference type="EMBL" id="GIFC01004372">
    <property type="protein sequence ID" value="MXU86455.1"/>
    <property type="molecule type" value="Transcribed_RNA"/>
</dbReference>
<name>A0A6B0UCR4_IXORI</name>
<protein>
    <submittedName>
        <fullName evidence="1">Putative secreted protein</fullName>
    </submittedName>
</protein>
<reference evidence="1" key="1">
    <citation type="submission" date="2019-12" db="EMBL/GenBank/DDBJ databases">
        <title>An insight into the sialome of adult female Ixodes ricinus ticks feeding for 6 days.</title>
        <authorList>
            <person name="Perner J."/>
            <person name="Ribeiro J.M.C."/>
        </authorList>
    </citation>
    <scope>NUCLEOTIDE SEQUENCE</scope>
    <source>
        <strain evidence="1">Semi-engorged</strain>
        <tissue evidence="1">Salivary glands</tissue>
    </source>
</reference>
<sequence>MDSRCFFSSLALSLTAVSKTGGYRAVTMSSTWALDRDAKAASRSRSPFSSGVWQRPLEHTAEDTLRSVVLAVLTRPSPGAKSCRSCSDQVD</sequence>
<evidence type="ECO:0000313" key="1">
    <source>
        <dbReference type="EMBL" id="MXU86455.1"/>
    </source>
</evidence>
<accession>A0A6B0UCR4</accession>
<proteinExistence type="predicted"/>
<organism evidence="1">
    <name type="scientific">Ixodes ricinus</name>
    <name type="common">Common tick</name>
    <name type="synonym">Acarus ricinus</name>
    <dbReference type="NCBI Taxonomy" id="34613"/>
    <lineage>
        <taxon>Eukaryota</taxon>
        <taxon>Metazoa</taxon>
        <taxon>Ecdysozoa</taxon>
        <taxon>Arthropoda</taxon>
        <taxon>Chelicerata</taxon>
        <taxon>Arachnida</taxon>
        <taxon>Acari</taxon>
        <taxon>Parasitiformes</taxon>
        <taxon>Ixodida</taxon>
        <taxon>Ixodoidea</taxon>
        <taxon>Ixodidae</taxon>
        <taxon>Ixodinae</taxon>
        <taxon>Ixodes</taxon>
    </lineage>
</organism>